<name>A0A1B6ISY6_9HEMI</name>
<gene>
    <name evidence="1" type="ORF">g.1626</name>
</gene>
<organism evidence="1">
    <name type="scientific">Homalodisca liturata</name>
    <dbReference type="NCBI Taxonomy" id="320908"/>
    <lineage>
        <taxon>Eukaryota</taxon>
        <taxon>Metazoa</taxon>
        <taxon>Ecdysozoa</taxon>
        <taxon>Arthropoda</taxon>
        <taxon>Hexapoda</taxon>
        <taxon>Insecta</taxon>
        <taxon>Pterygota</taxon>
        <taxon>Neoptera</taxon>
        <taxon>Paraneoptera</taxon>
        <taxon>Hemiptera</taxon>
        <taxon>Auchenorrhyncha</taxon>
        <taxon>Membracoidea</taxon>
        <taxon>Cicadellidae</taxon>
        <taxon>Cicadellinae</taxon>
        <taxon>Proconiini</taxon>
        <taxon>Homalodisca</taxon>
    </lineage>
</organism>
<protein>
    <submittedName>
        <fullName evidence="1">Uncharacterized protein</fullName>
    </submittedName>
</protein>
<reference evidence="1" key="1">
    <citation type="submission" date="2015-11" db="EMBL/GenBank/DDBJ databases">
        <title>De novo transcriptome assembly of four potential Pierce s Disease insect vectors from Arizona vineyards.</title>
        <authorList>
            <person name="Tassone E.E."/>
        </authorList>
    </citation>
    <scope>NUCLEOTIDE SEQUENCE</scope>
</reference>
<sequence length="140" mass="15958">KAMHVCRTYVCREYQWRHLRGQRKDKGHRVINNRSDDCDGRFADHARGGSLKGASERVTSYPPALLLSHCCGHRNGLSQSVIRALASKDRRTNLHMGFGQCCLQIGLFSLYDVNMCLCVSNLYFQSELQYCAWGDVPFVE</sequence>
<accession>A0A1B6ISY6</accession>
<dbReference type="AlphaFoldDB" id="A0A1B6ISY6"/>
<evidence type="ECO:0000313" key="1">
    <source>
        <dbReference type="EMBL" id="JAS90017.1"/>
    </source>
</evidence>
<dbReference type="EMBL" id="GECU01017689">
    <property type="protein sequence ID" value="JAS90017.1"/>
    <property type="molecule type" value="Transcribed_RNA"/>
</dbReference>
<feature type="non-terminal residue" evidence="1">
    <location>
        <position position="1"/>
    </location>
</feature>
<proteinExistence type="predicted"/>